<evidence type="ECO:0000259" key="1">
    <source>
        <dbReference type="Pfam" id="PF15977"/>
    </source>
</evidence>
<evidence type="ECO:0000313" key="3">
    <source>
        <dbReference type="Proteomes" id="UP000268048"/>
    </source>
</evidence>
<proteinExistence type="predicted"/>
<sequence length="97" mass="11678">MKCLLGYMSWKAHHVYKRWLNLCINDAYREVKYSIEWLIQLPEIIRRRFSLISFITYTTRVSRSHALSIVKALKTGGYLEMYDGHIIEILRPLPERY</sequence>
<reference evidence="2 3" key="1">
    <citation type="submission" date="2018-03" db="EMBL/GenBank/DDBJ databases">
        <title>Diversity of phytobeneficial traits revealed by whole-genome analysis of worldwide-isolated phenazine-producing Pseudomonas spp.</title>
        <authorList>
            <person name="Biessy A."/>
            <person name="Novinscak A."/>
            <person name="Blom J."/>
            <person name="Leger G."/>
            <person name="Thomashow L.S."/>
            <person name="Cazorla F.M."/>
            <person name="Josic D."/>
            <person name="Filion M."/>
        </authorList>
    </citation>
    <scope>NUCLEOTIDE SEQUENCE [LARGE SCALE GENOMIC DNA]</scope>
    <source>
        <strain evidence="2 3">B25</strain>
    </source>
</reference>
<gene>
    <name evidence="2" type="ORF">C4K04_4696</name>
</gene>
<name>A0A3G7TTX4_9PSED</name>
<feature type="domain" description="IprA winged helix-turn-helix" evidence="1">
    <location>
        <begin position="27"/>
        <end position="94"/>
    </location>
</feature>
<accession>A0A3G7TTX4</accession>
<dbReference type="Proteomes" id="UP000268048">
    <property type="component" value="Chromosome"/>
</dbReference>
<dbReference type="EMBL" id="CP027753">
    <property type="protein sequence ID" value="AZE50351.1"/>
    <property type="molecule type" value="Genomic_DNA"/>
</dbReference>
<protein>
    <recommendedName>
        <fullName evidence="1">IprA winged helix-turn-helix domain-containing protein</fullName>
    </recommendedName>
</protein>
<dbReference type="AlphaFoldDB" id="A0A3G7TTX4"/>
<dbReference type="Pfam" id="PF15977">
    <property type="entry name" value="HTH_46"/>
    <property type="match status" value="1"/>
</dbReference>
<organism evidence="2 3">
    <name type="scientific">Pseudomonas chlororaphis</name>
    <dbReference type="NCBI Taxonomy" id="587753"/>
    <lineage>
        <taxon>Bacteria</taxon>
        <taxon>Pseudomonadati</taxon>
        <taxon>Pseudomonadota</taxon>
        <taxon>Gammaproteobacteria</taxon>
        <taxon>Pseudomonadales</taxon>
        <taxon>Pseudomonadaceae</taxon>
        <taxon>Pseudomonas</taxon>
    </lineage>
</organism>
<evidence type="ECO:0000313" key="2">
    <source>
        <dbReference type="EMBL" id="AZE50351.1"/>
    </source>
</evidence>
<dbReference type="InterPro" id="IPR041687">
    <property type="entry name" value="HTH_46"/>
</dbReference>